<keyword evidence="8 15" id="KW-0227">DNA damage</keyword>
<evidence type="ECO:0000256" key="14">
    <source>
        <dbReference type="ARBA" id="ARBA00049244"/>
    </source>
</evidence>
<comment type="catalytic activity">
    <reaction evidence="14 15">
        <text>DNA(n) + a 2'-deoxyribonucleoside 5'-triphosphate = DNA(n+1) + diphosphate</text>
        <dbReference type="Rhea" id="RHEA:22508"/>
        <dbReference type="Rhea" id="RHEA-COMP:17339"/>
        <dbReference type="Rhea" id="RHEA-COMP:17340"/>
        <dbReference type="ChEBI" id="CHEBI:33019"/>
        <dbReference type="ChEBI" id="CHEBI:61560"/>
        <dbReference type="ChEBI" id="CHEBI:173112"/>
        <dbReference type="EC" id="2.7.7.7"/>
    </reaction>
</comment>
<evidence type="ECO:0000256" key="15">
    <source>
        <dbReference type="HAMAP-Rule" id="MF_01113"/>
    </source>
</evidence>
<dbReference type="RefSeq" id="WP_006370487.1">
    <property type="nucleotide sequence ID" value="NZ_JAAXPC010000010.1"/>
</dbReference>
<feature type="region of interest" description="Disordered" evidence="16">
    <location>
        <begin position="496"/>
        <end position="529"/>
    </location>
</feature>
<dbReference type="Pfam" id="PF11799">
    <property type="entry name" value="IMS_C"/>
    <property type="match status" value="1"/>
</dbReference>
<keyword evidence="11 15" id="KW-0238">DNA-binding</keyword>
<reference evidence="18 19" key="1">
    <citation type="submission" date="2020-04" db="EMBL/GenBank/DDBJ databases">
        <title>MicrobeNet Type strains.</title>
        <authorList>
            <person name="Nicholson A.C."/>
        </authorList>
    </citation>
    <scope>NUCLEOTIDE SEQUENCE [LARGE SCALE GENOMIC DNA]</scope>
    <source>
        <strain evidence="18 19">ATCC BAA-14</strain>
    </source>
</reference>
<dbReference type="InterPro" id="IPR017961">
    <property type="entry name" value="DNA_pol_Y-fam_little_finger"/>
</dbReference>
<comment type="subunit">
    <text evidence="15">Monomer.</text>
</comment>
<dbReference type="Gene3D" id="3.40.1170.60">
    <property type="match status" value="1"/>
</dbReference>
<keyword evidence="6 15" id="KW-0235">DNA replication</keyword>
<dbReference type="PANTHER" id="PTHR11076:SF33">
    <property type="entry name" value="DNA POLYMERASE KAPPA"/>
    <property type="match status" value="1"/>
</dbReference>
<dbReference type="AlphaFoldDB" id="A0A846WRV3"/>
<keyword evidence="4 15" id="KW-0808">Transferase</keyword>
<sequence>MSESAGVPGIAGRDDATERSERDGTERSERDGTERSERDGTERSERDGTERSEQDGTERSERWVMHLDMDAFFASVEQLTRPTLRGRPVLVGGIGGRGVVAGASYAARAYGASSAMPMHQARRLVGASAVVLPPRGAVYRVVSERIFALVRETVGVIEMLSFDEAFAEPEVLVGCTAAQAHAFADDIRRRIRDEVGLAASVGFGSGKQIAKIASGMAKPDGVMVISPSRELAFLHALPVRKLWGIGPVSGDRLSRLGIDTIGDLAALSEVEVASVLGSTIGPALHRLAQGIDDRPVTERAAAKQISAESTFAADIVSMAGLRPAIDRSAADAHRRLVADGRGARTVVLKLKRADMSVLTRSFTLPAATSDLDSLTAVARRLALDPESIGPIRLVGVGYSGLSDTEQYALFDDVAAPAGQVPGMSTRTTESAPGADGIENSDGGDGIEDGGGTGAGGGAANAAPRNEWATGNDVTHRDHGHGWVQGAGHGVVTVRFETRTTGPGPARTFAADDPDLRRADPIDSLDWSSG</sequence>
<evidence type="ECO:0000256" key="4">
    <source>
        <dbReference type="ARBA" id="ARBA00022679"/>
    </source>
</evidence>
<feature type="site" description="Substrate discrimination" evidence="15">
    <location>
        <position position="73"/>
    </location>
</feature>
<keyword evidence="2 15" id="KW-0515">Mutator protein</keyword>
<evidence type="ECO:0000256" key="8">
    <source>
        <dbReference type="ARBA" id="ARBA00022763"/>
    </source>
</evidence>
<evidence type="ECO:0000256" key="2">
    <source>
        <dbReference type="ARBA" id="ARBA00022457"/>
    </source>
</evidence>
<dbReference type="Pfam" id="PF11798">
    <property type="entry name" value="IMS_HHH"/>
    <property type="match status" value="1"/>
</dbReference>
<keyword evidence="5 15" id="KW-0548">Nucleotidyltransferase</keyword>
<evidence type="ECO:0000313" key="19">
    <source>
        <dbReference type="Proteomes" id="UP000563898"/>
    </source>
</evidence>
<dbReference type="InterPro" id="IPR022880">
    <property type="entry name" value="DNApol_IV"/>
</dbReference>
<evidence type="ECO:0000256" key="6">
    <source>
        <dbReference type="ARBA" id="ARBA00022705"/>
    </source>
</evidence>
<evidence type="ECO:0000256" key="1">
    <source>
        <dbReference type="ARBA" id="ARBA00010945"/>
    </source>
</evidence>
<organism evidence="18 19">
    <name type="scientific">Gordonia polyisoprenivorans</name>
    <dbReference type="NCBI Taxonomy" id="84595"/>
    <lineage>
        <taxon>Bacteria</taxon>
        <taxon>Bacillati</taxon>
        <taxon>Actinomycetota</taxon>
        <taxon>Actinomycetes</taxon>
        <taxon>Mycobacteriales</taxon>
        <taxon>Gordoniaceae</taxon>
        <taxon>Gordonia</taxon>
    </lineage>
</organism>
<feature type="binding site" evidence="15">
    <location>
        <position position="163"/>
    </location>
    <ligand>
        <name>Mg(2+)</name>
        <dbReference type="ChEBI" id="CHEBI:18420"/>
    </ligand>
</feature>
<dbReference type="InterPro" id="IPR001126">
    <property type="entry name" value="UmuC"/>
</dbReference>
<evidence type="ECO:0000256" key="16">
    <source>
        <dbReference type="SAM" id="MobiDB-lite"/>
    </source>
</evidence>
<evidence type="ECO:0000256" key="9">
    <source>
        <dbReference type="ARBA" id="ARBA00022842"/>
    </source>
</evidence>
<feature type="domain" description="UmuC" evidence="17">
    <location>
        <begin position="64"/>
        <end position="246"/>
    </location>
</feature>
<comment type="similarity">
    <text evidence="1 15">Belongs to the DNA polymerase type-Y family.</text>
</comment>
<dbReference type="NCBIfam" id="NF002882">
    <property type="entry name" value="PRK03348.1"/>
    <property type="match status" value="1"/>
</dbReference>
<dbReference type="SUPFAM" id="SSF56672">
    <property type="entry name" value="DNA/RNA polymerases"/>
    <property type="match status" value="1"/>
</dbReference>
<gene>
    <name evidence="15" type="primary">dinB</name>
    <name evidence="18" type="ORF">HGA05_17925</name>
</gene>
<dbReference type="GO" id="GO:0003684">
    <property type="term" value="F:damaged DNA binding"/>
    <property type="evidence" value="ECO:0007669"/>
    <property type="project" value="InterPro"/>
</dbReference>
<dbReference type="Gene3D" id="1.10.150.20">
    <property type="entry name" value="5' to 3' exonuclease, C-terminal subdomain"/>
    <property type="match status" value="1"/>
</dbReference>
<evidence type="ECO:0000313" key="18">
    <source>
        <dbReference type="EMBL" id="NKY03453.1"/>
    </source>
</evidence>
<dbReference type="GO" id="GO:0042276">
    <property type="term" value="P:error-prone translesion synthesis"/>
    <property type="evidence" value="ECO:0007669"/>
    <property type="project" value="TreeGrafter"/>
</dbReference>
<dbReference type="NCBIfam" id="NF002677">
    <property type="entry name" value="PRK02406.1"/>
    <property type="match status" value="1"/>
</dbReference>
<dbReference type="HAMAP" id="MF_01113">
    <property type="entry name" value="DNApol_IV"/>
    <property type="match status" value="1"/>
</dbReference>
<dbReference type="EMBL" id="JAAXPC010000010">
    <property type="protein sequence ID" value="NKY03453.1"/>
    <property type="molecule type" value="Genomic_DNA"/>
</dbReference>
<protein>
    <recommendedName>
        <fullName evidence="15">DNA polymerase IV</fullName>
        <shortName evidence="15">Pol IV</shortName>
        <ecNumber evidence="15">2.7.7.7</ecNumber>
    </recommendedName>
</protein>
<comment type="cofactor">
    <cofactor evidence="15">
        <name>Mg(2+)</name>
        <dbReference type="ChEBI" id="CHEBI:18420"/>
    </cofactor>
    <text evidence="15">Binds 2 magnesium ions per subunit.</text>
</comment>
<evidence type="ECO:0000256" key="7">
    <source>
        <dbReference type="ARBA" id="ARBA00022723"/>
    </source>
</evidence>
<evidence type="ECO:0000256" key="11">
    <source>
        <dbReference type="ARBA" id="ARBA00023125"/>
    </source>
</evidence>
<feature type="compositionally biased region" description="Basic and acidic residues" evidence="16">
    <location>
        <begin position="12"/>
        <end position="61"/>
    </location>
</feature>
<dbReference type="GO" id="GO:0005829">
    <property type="term" value="C:cytosol"/>
    <property type="evidence" value="ECO:0007669"/>
    <property type="project" value="TreeGrafter"/>
</dbReference>
<feature type="region of interest" description="Disordered" evidence="16">
    <location>
        <begin position="418"/>
        <end position="478"/>
    </location>
</feature>
<dbReference type="GO" id="GO:0000287">
    <property type="term" value="F:magnesium ion binding"/>
    <property type="evidence" value="ECO:0007669"/>
    <property type="project" value="UniProtKB-UniRule"/>
</dbReference>
<feature type="compositionally biased region" description="Gly residues" evidence="16">
    <location>
        <begin position="448"/>
        <end position="458"/>
    </location>
</feature>
<evidence type="ECO:0000259" key="17">
    <source>
        <dbReference type="PROSITE" id="PS50173"/>
    </source>
</evidence>
<dbReference type="InterPro" id="IPR024728">
    <property type="entry name" value="PolY_HhH_motif"/>
</dbReference>
<dbReference type="GO" id="GO:0006261">
    <property type="term" value="P:DNA-templated DNA replication"/>
    <property type="evidence" value="ECO:0007669"/>
    <property type="project" value="UniProtKB-UniRule"/>
</dbReference>
<keyword evidence="9 15" id="KW-0460">Magnesium</keyword>
<dbReference type="InterPro" id="IPR043502">
    <property type="entry name" value="DNA/RNA_pol_sf"/>
</dbReference>
<dbReference type="SUPFAM" id="SSF100879">
    <property type="entry name" value="Lesion bypass DNA polymerase (Y-family), little finger domain"/>
    <property type="match status" value="1"/>
</dbReference>
<dbReference type="GO" id="GO:0003887">
    <property type="term" value="F:DNA-directed DNA polymerase activity"/>
    <property type="evidence" value="ECO:0007669"/>
    <property type="project" value="UniProtKB-UniRule"/>
</dbReference>
<comment type="function">
    <text evidence="13 15">Poorly processive, error-prone DNA polymerase involved in untargeted mutagenesis. Copies undamaged DNA at stalled replication forks, which arise in vivo from mismatched or misaligned primer ends. These misaligned primers can be extended by PolIV. Exhibits no 3'-5' exonuclease (proofreading) activity. May be involved in translesional synthesis, in conjunction with the beta clamp from PolIII.</text>
</comment>
<dbReference type="FunFam" id="1.10.150.20:FF:000068">
    <property type="entry name" value="DNA polymerase IV"/>
    <property type="match status" value="1"/>
</dbReference>
<dbReference type="PROSITE" id="PS50173">
    <property type="entry name" value="UMUC"/>
    <property type="match status" value="1"/>
</dbReference>
<keyword evidence="10 15" id="KW-0239">DNA-directed DNA polymerase</keyword>
<evidence type="ECO:0000256" key="3">
    <source>
        <dbReference type="ARBA" id="ARBA00022490"/>
    </source>
</evidence>
<dbReference type="PANTHER" id="PTHR11076">
    <property type="entry name" value="DNA REPAIR POLYMERASE UMUC / TRANSFERASE FAMILY MEMBER"/>
    <property type="match status" value="1"/>
</dbReference>
<feature type="region of interest" description="Disordered" evidence="16">
    <location>
        <begin position="1"/>
        <end position="61"/>
    </location>
</feature>
<dbReference type="CDD" id="cd03586">
    <property type="entry name" value="PolY_Pol_IV_kappa"/>
    <property type="match status" value="1"/>
</dbReference>
<dbReference type="InterPro" id="IPR050116">
    <property type="entry name" value="DNA_polymerase-Y"/>
</dbReference>
<evidence type="ECO:0000256" key="13">
    <source>
        <dbReference type="ARBA" id="ARBA00025589"/>
    </source>
</evidence>
<name>A0A846WRV3_9ACTN</name>
<feature type="binding site" evidence="15">
    <location>
        <position position="68"/>
    </location>
    <ligand>
        <name>Mg(2+)</name>
        <dbReference type="ChEBI" id="CHEBI:18420"/>
    </ligand>
</feature>
<keyword evidence="7 15" id="KW-0479">Metal-binding</keyword>
<evidence type="ECO:0000256" key="5">
    <source>
        <dbReference type="ARBA" id="ARBA00022695"/>
    </source>
</evidence>
<dbReference type="InterPro" id="IPR036775">
    <property type="entry name" value="DNA_pol_Y-fam_lit_finger_sf"/>
</dbReference>
<evidence type="ECO:0000256" key="10">
    <source>
        <dbReference type="ARBA" id="ARBA00022932"/>
    </source>
</evidence>
<evidence type="ECO:0000256" key="12">
    <source>
        <dbReference type="ARBA" id="ARBA00023204"/>
    </source>
</evidence>
<dbReference type="GO" id="GO:0006281">
    <property type="term" value="P:DNA repair"/>
    <property type="evidence" value="ECO:0007669"/>
    <property type="project" value="UniProtKB-UniRule"/>
</dbReference>
<comment type="caution">
    <text evidence="18">The sequence shown here is derived from an EMBL/GenBank/DDBJ whole genome shotgun (WGS) entry which is preliminary data.</text>
</comment>
<dbReference type="InterPro" id="IPR043128">
    <property type="entry name" value="Rev_trsase/Diguanyl_cyclase"/>
</dbReference>
<dbReference type="Pfam" id="PF00817">
    <property type="entry name" value="IMS"/>
    <property type="match status" value="1"/>
</dbReference>
<dbReference type="Gene3D" id="3.30.1490.100">
    <property type="entry name" value="DNA polymerase, Y-family, little finger domain"/>
    <property type="match status" value="1"/>
</dbReference>
<keyword evidence="12 15" id="KW-0234">DNA repair</keyword>
<dbReference type="Gene3D" id="3.30.70.270">
    <property type="match status" value="1"/>
</dbReference>
<dbReference type="GO" id="GO:0009432">
    <property type="term" value="P:SOS response"/>
    <property type="evidence" value="ECO:0007669"/>
    <property type="project" value="TreeGrafter"/>
</dbReference>
<accession>A0A846WRV3</accession>
<dbReference type="EC" id="2.7.7.7" evidence="15"/>
<proteinExistence type="inferred from homology"/>
<comment type="subcellular location">
    <subcellularLocation>
        <location evidence="15">Cytoplasm</location>
    </subcellularLocation>
</comment>
<dbReference type="Proteomes" id="UP000563898">
    <property type="component" value="Unassembled WGS sequence"/>
</dbReference>
<feature type="active site" evidence="15">
    <location>
        <position position="164"/>
    </location>
</feature>
<keyword evidence="3 15" id="KW-0963">Cytoplasm</keyword>